<dbReference type="InterPro" id="IPR014031">
    <property type="entry name" value="Ketoacyl_synth_C"/>
</dbReference>
<dbReference type="Pfam" id="PF00698">
    <property type="entry name" value="Acyl_transf_1"/>
    <property type="match status" value="1"/>
</dbReference>
<dbReference type="SUPFAM" id="SSF52151">
    <property type="entry name" value="FabD/lysophospholipase-like"/>
    <property type="match status" value="1"/>
</dbReference>
<dbReference type="InterPro" id="IPR016036">
    <property type="entry name" value="Malonyl_transacylase_ACP-bd"/>
</dbReference>
<dbReference type="InterPro" id="IPR049900">
    <property type="entry name" value="PKS_mFAS_DH"/>
</dbReference>
<dbReference type="Pfam" id="PF00550">
    <property type="entry name" value="PP-binding"/>
    <property type="match status" value="1"/>
</dbReference>
<dbReference type="InterPro" id="IPR020807">
    <property type="entry name" value="PKS_DH"/>
</dbReference>
<evidence type="ECO:0000256" key="2">
    <source>
        <dbReference type="ARBA" id="ARBA00022553"/>
    </source>
</evidence>
<feature type="region of interest" description="N-terminal hotdog fold" evidence="8">
    <location>
        <begin position="912"/>
        <end position="1048"/>
    </location>
</feature>
<evidence type="ECO:0000259" key="10">
    <source>
        <dbReference type="PROSITE" id="PS52004"/>
    </source>
</evidence>
<feature type="active site" description="Proton acceptor; for dehydratase activity" evidence="8">
    <location>
        <position position="944"/>
    </location>
</feature>
<dbReference type="Gene3D" id="3.40.50.720">
    <property type="entry name" value="NAD(P)-binding Rossmann-like Domain"/>
    <property type="match status" value="1"/>
</dbReference>
<evidence type="ECO:0000256" key="6">
    <source>
        <dbReference type="ARBA" id="ARBA00023268"/>
    </source>
</evidence>
<protein>
    <submittedName>
        <fullName evidence="12">Uncharacterized protein</fullName>
    </submittedName>
</protein>
<evidence type="ECO:0000256" key="4">
    <source>
        <dbReference type="ARBA" id="ARBA00022857"/>
    </source>
</evidence>
<dbReference type="PROSITE" id="PS52019">
    <property type="entry name" value="PKS_MFAS_DH"/>
    <property type="match status" value="1"/>
</dbReference>
<dbReference type="InterPro" id="IPR013149">
    <property type="entry name" value="ADH-like_C"/>
</dbReference>
<dbReference type="InterPro" id="IPR020806">
    <property type="entry name" value="PKS_PP-bd"/>
</dbReference>
<dbReference type="Pfam" id="PF00109">
    <property type="entry name" value="ketoacyl-synt"/>
    <property type="match status" value="1"/>
</dbReference>
<dbReference type="InterPro" id="IPR020841">
    <property type="entry name" value="PKS_Beta-ketoAc_synthase_dom"/>
</dbReference>
<evidence type="ECO:0000256" key="1">
    <source>
        <dbReference type="ARBA" id="ARBA00022450"/>
    </source>
</evidence>
<dbReference type="SMART" id="SM00827">
    <property type="entry name" value="PKS_AT"/>
    <property type="match status" value="1"/>
</dbReference>
<sequence length="2333" mass="255267">MACRLPGHVSSASEFWQLLVNGRSGQCEFPTSRLNVDGFFKAKGDAAGSINMRGGYFLQEDIRAFENDFFGINNLEATYMDPQQRKLLEVVFECFETAGATLEKLSGSNTGCYVGNFTMDHTIMQMRGVDELHRYSKAGMGPTILSNRISHVFNLNGPSLVLDTACSSSMYCLHTACVALEMGDCDAAIVAAANLIQSADEQVALTKVGVLSKTSTCHTFDATADGYARADAVGALYLKRLSDAIRDGDPIRAVIRGTAVNANGKTQGITLPSADHQEKVIRKAYERAGLEFQKTTYVECHGTGTPVGDPIEVEAISRVFKGLNARPLRIGSVKTSVGHSEAASAISSVIKVVMALENNFIPPTIGVTKVNPKINPRDADVEIVTKGQPWSTISNLVNLRAGVNSFGYGGANGHIVLENSMRHLPCNYEAAGRLIPTSRTTFILPFSASTAEALKARVKDLSTYNFQTASVQDLAYTLGCRRSHLETRGYILASSNSMPEDISLNHLRMASDPIHRTNKPYAFIFTGQGAQWPQMCMELFEEFEVFRTAIEEMDSVLQKLPYPPTWALKDTIQEPRITSKIMDPVYSQPICTAIQVGLVLLLQSWNIVPATVVGHSSGEIAAAFTAGFISLPEAITIAYYRGLVTRRTRDGAMIVTEVSKKEANTIISALSLGQNIRVACINSPENVTISGDSSAIDILLEYLKEKDIFARKLQTLGRAYHSHHMRDIGDDYEDALQALGTFDVSAKNLSGATWISSITGTIMERTYAVGPRYWRRNLESPVDFMGAITQLIKLGAHHIIEIGPHSTLELPIKQIRSKLGVTDNNLLYSASIIRYKNAALSLLALVGQLYIHGYPQAFEKINGLSVDGPGPTRPHFRVLPDLPPYRWTYADEPLWYEPRASSEFRFRKFARHELLGSQVPGGNGVEYSWKNAIKLDESPWLKDHKLDDEVVFPGAGYLAMAVEAIRQVTNSGRGSKSLIHLKNINILSALVLPQSQGTQLDLCTTLRPTPLSYASISSDWWDFSIVSNRGGVSTIHTTGTLRVVMRDVLNLGPDLGVSHDCLEPCAPRVWYERMANKGLVFGPEFQTIRKFAISRQRSLRHCQAAVPLKHEINGESYAVHPVTVDAMLQTAIVATTAGILDALDAKVPTCIGAAFISLDAVDTSGDLLVNSKATSTGFACARVDAELVRPGGEMIVKLENVRLVSYKSGRLERNTEERHPMLRVIWMPDASPGLMTDDDLTMFLETAAGETDHDEAGVGDLLACISILGHKNPYLRLLELGMGKNRPTESILDALAATSSFPELLSYTLGTINDDGQLFGSKVALKTGELGAFEIITPGPQFDLIILNEADLLSTSPGLCLKELSSLLNPWGRILTRHCPIDNLAISHAGLTSIRATSSKGDIILLHRLEDDKVDPGAQVSAIKIVERTPTALGGIIMQMLRTETDQNPERVLFDTISADTIPPSSTVISLLELTESLLAKTSEADFELVKRLINQASNLVWVTGGNLLTGQIPDYSLAFGLSRAVMMEQPSLRFFVFDVDNADANPSKTARNIIYTLMRFPPNLPDFEFVERRGMVHVSRFVPDDGLNKHFRMTQGRATAKMPIQDIPTAELSIRTPGQFDGVFFKEITLPEFKSRDVQVSVRAIGLNAKDFYALGGRVETKNATCILEFSGVVERTGSAVSGIKVGDRVCVMAPSRFRTSEIVPEWACCKLKDGEDFNLVTTIPLVFATAVYALHMRARVQRGESILIHSGTGGVGIAAIQISQLAGMDVFTTVSTEKKKKFLVEQLGVRAENIFSSRDGSFETGVMKATNGNGVDVVLNSLTGDLLRASWRCCGPFGRFVEIGRKDLVDAGLLEMDPFLRNTTYTGFDLTDLYNSPHPSHHKIWARLLVEVMNLYREKKLLDFPVEVFDIGDLPNGLRKFGSRNRIGKVVINLENPTSKVEVELPRYTTSFHSHKAYLMIGCLGGLGRSLSKWMLQRGARKFVYLSRSGLDKEAARRLVQDLASLGAQCKVIRGDVSVMSDVETMVAAVDGPIGGVVQAAMGLKHALLSAMPNCFWRAGINPKVQGTWNVHNAINGRDSELDFFLLTSSISGSIGTATESNYCSANFFLDQFARYRRTLGLPATSVGLGMISEVGYLHENPEIESLLLRKGIHQLNESDMLAIIDASLSLPMSIRKTYDNAASAHVLTGLEPFGMIAIRKSGFTGSSPLLKNSRAALLARAIYEPGGDTYSKDGDLPVEISKAKENGLSMPDAITSFIAKRFGDLVLVPADEVNVEKPLDGYGMDSMIAAEFRSWFHQVFKVDIPFLELLSKDTTVRSLGKAVVQKMASN</sequence>
<dbReference type="Pfam" id="PF16197">
    <property type="entry name" value="KAsynt_C_assoc"/>
    <property type="match status" value="1"/>
</dbReference>
<dbReference type="EMBL" id="JAVHNQ010000001">
    <property type="protein sequence ID" value="KAK6359538.1"/>
    <property type="molecule type" value="Genomic_DNA"/>
</dbReference>
<keyword evidence="13" id="KW-1185">Reference proteome</keyword>
<dbReference type="InterPro" id="IPR016039">
    <property type="entry name" value="Thiolase-like"/>
</dbReference>
<dbReference type="InterPro" id="IPR013968">
    <property type="entry name" value="PKS_KR"/>
</dbReference>
<evidence type="ECO:0000256" key="8">
    <source>
        <dbReference type="PROSITE-ProRule" id="PRU01363"/>
    </source>
</evidence>
<dbReference type="SMART" id="SM00826">
    <property type="entry name" value="PKS_DH"/>
    <property type="match status" value="1"/>
</dbReference>
<keyword evidence="7" id="KW-0012">Acyltransferase</keyword>
<dbReference type="InterPro" id="IPR032821">
    <property type="entry name" value="PKS_assoc"/>
</dbReference>
<name>A0AAV9VEP0_9PEZI</name>
<dbReference type="SMART" id="SM00825">
    <property type="entry name" value="PKS_KS"/>
    <property type="match status" value="1"/>
</dbReference>
<dbReference type="Gene3D" id="3.30.70.3290">
    <property type="match status" value="1"/>
</dbReference>
<dbReference type="InterPro" id="IPR001227">
    <property type="entry name" value="Ac_transferase_dom_sf"/>
</dbReference>
<dbReference type="GO" id="GO:0032259">
    <property type="term" value="P:methylation"/>
    <property type="evidence" value="ECO:0007669"/>
    <property type="project" value="UniProtKB-KW"/>
</dbReference>
<feature type="active site" description="Proton donor; for dehydratase activity" evidence="8">
    <location>
        <position position="1125"/>
    </location>
</feature>
<dbReference type="Gene3D" id="3.40.366.10">
    <property type="entry name" value="Malonyl-Coenzyme A Acyl Carrier Protein, domain 2"/>
    <property type="match status" value="1"/>
</dbReference>
<dbReference type="InterPro" id="IPR057326">
    <property type="entry name" value="KR_dom"/>
</dbReference>
<dbReference type="Pfam" id="PF02801">
    <property type="entry name" value="Ketoacyl-synt_C"/>
    <property type="match status" value="1"/>
</dbReference>
<dbReference type="Pfam" id="PF08240">
    <property type="entry name" value="ADH_N"/>
    <property type="match status" value="1"/>
</dbReference>
<dbReference type="InterPro" id="IPR049551">
    <property type="entry name" value="PKS_DH_C"/>
</dbReference>
<feature type="region of interest" description="C-terminal hotdog fold" evidence="8">
    <location>
        <begin position="1062"/>
        <end position="1212"/>
    </location>
</feature>
<dbReference type="PROSITE" id="PS00606">
    <property type="entry name" value="KS3_1"/>
    <property type="match status" value="1"/>
</dbReference>
<dbReference type="InterPro" id="IPR036736">
    <property type="entry name" value="ACP-like_sf"/>
</dbReference>
<evidence type="ECO:0000256" key="3">
    <source>
        <dbReference type="ARBA" id="ARBA00022679"/>
    </source>
</evidence>
<dbReference type="InterPro" id="IPR018201">
    <property type="entry name" value="Ketoacyl_synth_AS"/>
</dbReference>
<dbReference type="InterPro" id="IPR009081">
    <property type="entry name" value="PP-bd_ACP"/>
</dbReference>
<dbReference type="SMART" id="SM00823">
    <property type="entry name" value="PKS_PP"/>
    <property type="match status" value="1"/>
</dbReference>
<dbReference type="Gene3D" id="3.40.47.10">
    <property type="match status" value="1"/>
</dbReference>
<keyword evidence="4" id="KW-0521">NADP</keyword>
<feature type="domain" description="Ketosynthase family 3 (KS3)" evidence="10">
    <location>
        <begin position="1"/>
        <end position="419"/>
    </location>
</feature>
<dbReference type="Pfam" id="PF08659">
    <property type="entry name" value="KR"/>
    <property type="match status" value="1"/>
</dbReference>
<dbReference type="Pfam" id="PF21089">
    <property type="entry name" value="PKS_DH_N"/>
    <property type="match status" value="1"/>
</dbReference>
<dbReference type="InterPro" id="IPR011032">
    <property type="entry name" value="GroES-like_sf"/>
</dbReference>
<dbReference type="Gene3D" id="3.10.129.110">
    <property type="entry name" value="Polyketide synthase dehydratase"/>
    <property type="match status" value="1"/>
</dbReference>
<evidence type="ECO:0000256" key="5">
    <source>
        <dbReference type="ARBA" id="ARBA00023002"/>
    </source>
</evidence>
<reference evidence="12 13" key="1">
    <citation type="submission" date="2019-10" db="EMBL/GenBank/DDBJ databases">
        <authorList>
            <person name="Palmer J.M."/>
        </authorList>
    </citation>
    <scope>NUCLEOTIDE SEQUENCE [LARGE SCALE GENOMIC DNA]</scope>
    <source>
        <strain evidence="12 13">TWF696</strain>
    </source>
</reference>
<dbReference type="SUPFAM" id="SSF55048">
    <property type="entry name" value="Probable ACP-binding domain of malonyl-CoA ACP transacylase"/>
    <property type="match status" value="1"/>
</dbReference>
<dbReference type="InterPro" id="IPR042104">
    <property type="entry name" value="PKS_dehydratase_sf"/>
</dbReference>
<dbReference type="GO" id="GO:0006633">
    <property type="term" value="P:fatty acid biosynthetic process"/>
    <property type="evidence" value="ECO:0007669"/>
    <property type="project" value="InterPro"/>
</dbReference>
<dbReference type="InterPro" id="IPR014043">
    <property type="entry name" value="Acyl_transferase_dom"/>
</dbReference>
<dbReference type="InterPro" id="IPR036291">
    <property type="entry name" value="NAD(P)-bd_dom_sf"/>
</dbReference>
<evidence type="ECO:0000313" key="13">
    <source>
        <dbReference type="Proteomes" id="UP001375240"/>
    </source>
</evidence>
<feature type="domain" description="Carrier" evidence="9">
    <location>
        <begin position="2252"/>
        <end position="2330"/>
    </location>
</feature>
<dbReference type="SMART" id="SM00829">
    <property type="entry name" value="PKS_ER"/>
    <property type="match status" value="1"/>
</dbReference>
<dbReference type="InterPro" id="IPR013154">
    <property type="entry name" value="ADH-like_N"/>
</dbReference>
<dbReference type="InterPro" id="IPR050091">
    <property type="entry name" value="PKS_NRPS_Biosynth_Enz"/>
</dbReference>
<dbReference type="PANTHER" id="PTHR43775:SF50">
    <property type="entry name" value="HIGHLY REDUCING POLYKETIDE SYNTHASE SRDA"/>
    <property type="match status" value="1"/>
</dbReference>
<dbReference type="PROSITE" id="PS50075">
    <property type="entry name" value="CARRIER"/>
    <property type="match status" value="1"/>
</dbReference>
<evidence type="ECO:0000313" key="12">
    <source>
        <dbReference type="EMBL" id="KAK6359538.1"/>
    </source>
</evidence>
<dbReference type="Proteomes" id="UP001375240">
    <property type="component" value="Unassembled WGS sequence"/>
</dbReference>
<dbReference type="GO" id="GO:0031177">
    <property type="term" value="F:phosphopantetheine binding"/>
    <property type="evidence" value="ECO:0007669"/>
    <property type="project" value="InterPro"/>
</dbReference>
<evidence type="ECO:0000256" key="7">
    <source>
        <dbReference type="ARBA" id="ARBA00023315"/>
    </source>
</evidence>
<dbReference type="InterPro" id="IPR014030">
    <property type="entry name" value="Ketoacyl_synth_N"/>
</dbReference>
<dbReference type="PROSITE" id="PS52004">
    <property type="entry name" value="KS3_2"/>
    <property type="match status" value="1"/>
</dbReference>
<dbReference type="SMART" id="SM00822">
    <property type="entry name" value="PKS_KR"/>
    <property type="match status" value="1"/>
</dbReference>
<proteinExistence type="predicted"/>
<feature type="domain" description="PKS/mFAS DH" evidence="11">
    <location>
        <begin position="912"/>
        <end position="1212"/>
    </location>
</feature>
<evidence type="ECO:0000259" key="11">
    <source>
        <dbReference type="PROSITE" id="PS52019"/>
    </source>
</evidence>
<dbReference type="Pfam" id="PF14765">
    <property type="entry name" value="PS-DH"/>
    <property type="match status" value="1"/>
</dbReference>
<dbReference type="SUPFAM" id="SSF51735">
    <property type="entry name" value="NAD(P)-binding Rossmann-fold domains"/>
    <property type="match status" value="2"/>
</dbReference>
<dbReference type="InterPro" id="IPR016035">
    <property type="entry name" value="Acyl_Trfase/lysoPLipase"/>
</dbReference>
<dbReference type="CDD" id="cd05195">
    <property type="entry name" value="enoyl_red"/>
    <property type="match status" value="1"/>
</dbReference>
<gene>
    <name evidence="12" type="ORF">TWF696_000692</name>
</gene>
<accession>A0AAV9VEP0</accession>
<dbReference type="GO" id="GO:0004315">
    <property type="term" value="F:3-oxoacyl-[acyl-carrier-protein] synthase activity"/>
    <property type="evidence" value="ECO:0007669"/>
    <property type="project" value="InterPro"/>
</dbReference>
<dbReference type="GO" id="GO:0016491">
    <property type="term" value="F:oxidoreductase activity"/>
    <property type="evidence" value="ECO:0007669"/>
    <property type="project" value="UniProtKB-KW"/>
</dbReference>
<dbReference type="Gene3D" id="3.90.180.10">
    <property type="entry name" value="Medium-chain alcohol dehydrogenases, catalytic domain"/>
    <property type="match status" value="1"/>
</dbReference>
<dbReference type="Pfam" id="PF00107">
    <property type="entry name" value="ADH_zinc_N"/>
    <property type="match status" value="1"/>
</dbReference>
<keyword evidence="2" id="KW-0597">Phosphoprotein</keyword>
<keyword evidence="1" id="KW-0596">Phosphopantetheine</keyword>
<dbReference type="SUPFAM" id="SSF47336">
    <property type="entry name" value="ACP-like"/>
    <property type="match status" value="1"/>
</dbReference>
<dbReference type="InterPro" id="IPR020843">
    <property type="entry name" value="ER"/>
</dbReference>
<organism evidence="12 13">
    <name type="scientific">Orbilia brochopaga</name>
    <dbReference type="NCBI Taxonomy" id="3140254"/>
    <lineage>
        <taxon>Eukaryota</taxon>
        <taxon>Fungi</taxon>
        <taxon>Dikarya</taxon>
        <taxon>Ascomycota</taxon>
        <taxon>Pezizomycotina</taxon>
        <taxon>Orbiliomycetes</taxon>
        <taxon>Orbiliales</taxon>
        <taxon>Orbiliaceae</taxon>
        <taxon>Orbilia</taxon>
    </lineage>
</organism>
<dbReference type="SUPFAM" id="SSF50129">
    <property type="entry name" value="GroES-like"/>
    <property type="match status" value="1"/>
</dbReference>
<comment type="caution">
    <text evidence="12">The sequence shown here is derived from an EMBL/GenBank/DDBJ whole genome shotgun (WGS) entry which is preliminary data.</text>
</comment>
<dbReference type="Gene3D" id="1.10.1200.10">
    <property type="entry name" value="ACP-like"/>
    <property type="match status" value="1"/>
</dbReference>
<dbReference type="GO" id="GO:0004312">
    <property type="term" value="F:fatty acid synthase activity"/>
    <property type="evidence" value="ECO:0007669"/>
    <property type="project" value="TreeGrafter"/>
</dbReference>
<evidence type="ECO:0000259" key="9">
    <source>
        <dbReference type="PROSITE" id="PS50075"/>
    </source>
</evidence>
<dbReference type="GO" id="GO:1901336">
    <property type="term" value="P:lactone biosynthetic process"/>
    <property type="evidence" value="ECO:0007669"/>
    <property type="project" value="UniProtKB-ARBA"/>
</dbReference>
<dbReference type="PANTHER" id="PTHR43775">
    <property type="entry name" value="FATTY ACID SYNTHASE"/>
    <property type="match status" value="1"/>
</dbReference>
<keyword evidence="6" id="KW-0511">Multifunctional enzyme</keyword>
<keyword evidence="3" id="KW-0808">Transferase</keyword>
<dbReference type="GO" id="GO:0044550">
    <property type="term" value="P:secondary metabolite biosynthetic process"/>
    <property type="evidence" value="ECO:0007669"/>
    <property type="project" value="TreeGrafter"/>
</dbReference>
<dbReference type="FunFam" id="3.40.50.720:FF:000209">
    <property type="entry name" value="Polyketide synthase Pks12"/>
    <property type="match status" value="1"/>
</dbReference>
<dbReference type="CDD" id="cd00833">
    <property type="entry name" value="PKS"/>
    <property type="match status" value="1"/>
</dbReference>
<dbReference type="InterPro" id="IPR049552">
    <property type="entry name" value="PKS_DH_N"/>
</dbReference>
<dbReference type="SUPFAM" id="SSF53901">
    <property type="entry name" value="Thiolase-like"/>
    <property type="match status" value="1"/>
</dbReference>
<keyword evidence="5" id="KW-0560">Oxidoreductase</keyword>
<dbReference type="GO" id="GO:0008168">
    <property type="term" value="F:methyltransferase activity"/>
    <property type="evidence" value="ECO:0007669"/>
    <property type="project" value="UniProtKB-KW"/>
</dbReference>